<dbReference type="InterPro" id="IPR057251">
    <property type="entry name" value="FP_C"/>
</dbReference>
<dbReference type="EMBL" id="JH668550">
    <property type="protein sequence ID" value="KAG6457554.1"/>
    <property type="molecule type" value="Genomic_DNA"/>
</dbReference>
<name>A0A921ZIB6_MANSE</name>
<dbReference type="Proteomes" id="UP000791440">
    <property type="component" value="Unassembled WGS sequence"/>
</dbReference>
<sequence length="304" mass="34631">MQCQKCKKALARSGSHFLCQGPCQGTFHRNCVKGLAADMKAGRIRTFCNNCEEEDSDDEQEDGGQDFKRILKDIQGKVSTLPGLRKQLNHIMESMSLLSDKYDTLLAEHEESKKKIIHLEKSFITISNKNVYLEKCNIALEQRLDKFDQTSRKHNLEIVGIEQLPNENIQALIKTLGDMLEVNTTDIEWVSRLPQRKSCDKPAPIKVGFTVNGTNARDAWLSQRRKLAEISSCDVTGGSQKYKIYLNEDLTKPTRELLWKTKKQLRGTYKYIWVHNGKILVKKGDGDKSILIQSEGDICDLLNK</sequence>
<evidence type="ECO:0000313" key="3">
    <source>
        <dbReference type="Proteomes" id="UP000791440"/>
    </source>
</evidence>
<feature type="domain" description="FP protein C-terminal" evidence="1">
    <location>
        <begin position="251"/>
        <end position="301"/>
    </location>
</feature>
<gene>
    <name evidence="2" type="ORF">O3G_MSEX010360</name>
</gene>
<protein>
    <recommendedName>
        <fullName evidence="1">FP protein C-terminal domain-containing protein</fullName>
    </recommendedName>
</protein>
<keyword evidence="3" id="KW-1185">Reference proteome</keyword>
<organism evidence="2 3">
    <name type="scientific">Manduca sexta</name>
    <name type="common">Tobacco hawkmoth</name>
    <name type="synonym">Tobacco hornworm</name>
    <dbReference type="NCBI Taxonomy" id="7130"/>
    <lineage>
        <taxon>Eukaryota</taxon>
        <taxon>Metazoa</taxon>
        <taxon>Ecdysozoa</taxon>
        <taxon>Arthropoda</taxon>
        <taxon>Hexapoda</taxon>
        <taxon>Insecta</taxon>
        <taxon>Pterygota</taxon>
        <taxon>Neoptera</taxon>
        <taxon>Endopterygota</taxon>
        <taxon>Lepidoptera</taxon>
        <taxon>Glossata</taxon>
        <taxon>Ditrysia</taxon>
        <taxon>Bombycoidea</taxon>
        <taxon>Sphingidae</taxon>
        <taxon>Sphinginae</taxon>
        <taxon>Sphingini</taxon>
        <taxon>Manduca</taxon>
    </lineage>
</organism>
<evidence type="ECO:0000259" key="1">
    <source>
        <dbReference type="Pfam" id="PF25298"/>
    </source>
</evidence>
<dbReference type="AlphaFoldDB" id="A0A921ZIB6"/>
<dbReference type="Pfam" id="PF25298">
    <property type="entry name" value="Baculo_FP_2nd"/>
    <property type="match status" value="1"/>
</dbReference>
<accession>A0A921ZIB6</accession>
<reference evidence="2" key="2">
    <citation type="submission" date="2020-12" db="EMBL/GenBank/DDBJ databases">
        <authorList>
            <person name="Kanost M."/>
        </authorList>
    </citation>
    <scope>NUCLEOTIDE SEQUENCE</scope>
</reference>
<comment type="caution">
    <text evidence="2">The sequence shown here is derived from an EMBL/GenBank/DDBJ whole genome shotgun (WGS) entry which is preliminary data.</text>
</comment>
<reference evidence="2" key="1">
    <citation type="journal article" date="2016" name="Insect Biochem. Mol. Biol.">
        <title>Multifaceted biological insights from a draft genome sequence of the tobacco hornworm moth, Manduca sexta.</title>
        <authorList>
            <person name="Kanost M.R."/>
            <person name="Arrese E.L."/>
            <person name="Cao X."/>
            <person name="Chen Y.R."/>
            <person name="Chellapilla S."/>
            <person name="Goldsmith M.R."/>
            <person name="Grosse-Wilde E."/>
            <person name="Heckel D.G."/>
            <person name="Herndon N."/>
            <person name="Jiang H."/>
            <person name="Papanicolaou A."/>
            <person name="Qu J."/>
            <person name="Soulages J.L."/>
            <person name="Vogel H."/>
            <person name="Walters J."/>
            <person name="Waterhouse R.M."/>
            <person name="Ahn S.J."/>
            <person name="Almeida F.C."/>
            <person name="An C."/>
            <person name="Aqrawi P."/>
            <person name="Bretschneider A."/>
            <person name="Bryant W.B."/>
            <person name="Bucks S."/>
            <person name="Chao H."/>
            <person name="Chevignon G."/>
            <person name="Christen J.M."/>
            <person name="Clarke D.F."/>
            <person name="Dittmer N.T."/>
            <person name="Ferguson L.C.F."/>
            <person name="Garavelou S."/>
            <person name="Gordon K.H.J."/>
            <person name="Gunaratna R.T."/>
            <person name="Han Y."/>
            <person name="Hauser F."/>
            <person name="He Y."/>
            <person name="Heidel-Fischer H."/>
            <person name="Hirsh A."/>
            <person name="Hu Y."/>
            <person name="Jiang H."/>
            <person name="Kalra D."/>
            <person name="Klinner C."/>
            <person name="Konig C."/>
            <person name="Kovar C."/>
            <person name="Kroll A.R."/>
            <person name="Kuwar S.S."/>
            <person name="Lee S.L."/>
            <person name="Lehman R."/>
            <person name="Li K."/>
            <person name="Li Z."/>
            <person name="Liang H."/>
            <person name="Lovelace S."/>
            <person name="Lu Z."/>
            <person name="Mansfield J.H."/>
            <person name="McCulloch K.J."/>
            <person name="Mathew T."/>
            <person name="Morton B."/>
            <person name="Muzny D.M."/>
            <person name="Neunemann D."/>
            <person name="Ongeri F."/>
            <person name="Pauchet Y."/>
            <person name="Pu L.L."/>
            <person name="Pyrousis I."/>
            <person name="Rao X.J."/>
            <person name="Redding A."/>
            <person name="Roesel C."/>
            <person name="Sanchez-Gracia A."/>
            <person name="Schaack S."/>
            <person name="Shukla A."/>
            <person name="Tetreau G."/>
            <person name="Wang Y."/>
            <person name="Xiong G.H."/>
            <person name="Traut W."/>
            <person name="Walsh T.K."/>
            <person name="Worley K.C."/>
            <person name="Wu D."/>
            <person name="Wu W."/>
            <person name="Wu Y.Q."/>
            <person name="Zhang X."/>
            <person name="Zou Z."/>
            <person name="Zucker H."/>
            <person name="Briscoe A.D."/>
            <person name="Burmester T."/>
            <person name="Clem R.J."/>
            <person name="Feyereisen R."/>
            <person name="Grimmelikhuijzen C.J.P."/>
            <person name="Hamodrakas S.J."/>
            <person name="Hansson B.S."/>
            <person name="Huguet E."/>
            <person name="Jermiin L.S."/>
            <person name="Lan Q."/>
            <person name="Lehman H.K."/>
            <person name="Lorenzen M."/>
            <person name="Merzendorfer H."/>
            <person name="Michalopoulos I."/>
            <person name="Morton D.B."/>
            <person name="Muthukrishnan S."/>
            <person name="Oakeshott J.G."/>
            <person name="Palmer W."/>
            <person name="Park Y."/>
            <person name="Passarelli A.L."/>
            <person name="Rozas J."/>
            <person name="Schwartz L.M."/>
            <person name="Smith W."/>
            <person name="Southgate A."/>
            <person name="Vilcinskas A."/>
            <person name="Vogt R."/>
            <person name="Wang P."/>
            <person name="Werren J."/>
            <person name="Yu X.Q."/>
            <person name="Zhou J.J."/>
            <person name="Brown S.J."/>
            <person name="Scherer S.E."/>
            <person name="Richards S."/>
            <person name="Blissard G.W."/>
        </authorList>
    </citation>
    <scope>NUCLEOTIDE SEQUENCE</scope>
</reference>
<evidence type="ECO:0000313" key="2">
    <source>
        <dbReference type="EMBL" id="KAG6457554.1"/>
    </source>
</evidence>
<proteinExistence type="predicted"/>